<keyword evidence="3" id="KW-1185">Reference proteome</keyword>
<evidence type="ECO:0000259" key="1">
    <source>
        <dbReference type="Pfam" id="PF06904"/>
    </source>
</evidence>
<organism evidence="2 3">
    <name type="scientific">Mycoplana ramosa</name>
    <name type="common">Mycoplana bullata</name>
    <dbReference type="NCBI Taxonomy" id="40837"/>
    <lineage>
        <taxon>Bacteria</taxon>
        <taxon>Pseudomonadati</taxon>
        <taxon>Pseudomonadota</taxon>
        <taxon>Alphaproteobacteria</taxon>
        <taxon>Hyphomicrobiales</taxon>
        <taxon>Rhizobiaceae</taxon>
        <taxon>Mycoplana</taxon>
    </lineage>
</organism>
<dbReference type="EMBL" id="JBHTNF010000011">
    <property type="protein sequence ID" value="MFD1329436.1"/>
    <property type="molecule type" value="Genomic_DNA"/>
</dbReference>
<dbReference type="Pfam" id="PF06904">
    <property type="entry name" value="Extensin-like_C"/>
    <property type="match status" value="1"/>
</dbReference>
<dbReference type="Proteomes" id="UP001597173">
    <property type="component" value="Unassembled WGS sequence"/>
</dbReference>
<name>A0ABW3YZT2_MYCRA</name>
<proteinExistence type="predicted"/>
<feature type="domain" description="Extensin-like C-terminal" evidence="1">
    <location>
        <begin position="70"/>
        <end position="141"/>
    </location>
</feature>
<comment type="caution">
    <text evidence="2">The sequence shown here is derived from an EMBL/GenBank/DDBJ whole genome shotgun (WGS) entry which is preliminary data.</text>
</comment>
<protein>
    <submittedName>
        <fullName evidence="2">Extensin family protein</fullName>
    </submittedName>
</protein>
<evidence type="ECO:0000313" key="3">
    <source>
        <dbReference type="Proteomes" id="UP001597173"/>
    </source>
</evidence>
<sequence>MALTRVESIAGLPLYYDRFNGTSYGRHAVAMRPFIDNDFLHQCTACFSGMQAVLSKHGLEIGQIWSGGVGRSGAGVSYHHRNRAFDLDALIFTDGSRWVADTFPARPFLYLAIEALLRLHFGTVLNHDYNQAHRDHLHFDNGTAPRFKRDARSHTLFVQHALVKLFNQSVGEAGADGVFGPETEQALNRVRRNLGIGSFGDKANWFAFLQETADAALRYERSIVDAPDLVA</sequence>
<accession>A0ABW3YZT2</accession>
<gene>
    <name evidence="2" type="ORF">ACFQ33_16225</name>
</gene>
<dbReference type="InterPro" id="IPR009683">
    <property type="entry name" value="Extensin-like_C"/>
</dbReference>
<dbReference type="RefSeq" id="WP_374840458.1">
    <property type="nucleotide sequence ID" value="NZ_JBHEEW010000015.1"/>
</dbReference>
<reference evidence="3" key="1">
    <citation type="journal article" date="2019" name="Int. J. Syst. Evol. Microbiol.">
        <title>The Global Catalogue of Microorganisms (GCM) 10K type strain sequencing project: providing services to taxonomists for standard genome sequencing and annotation.</title>
        <authorList>
            <consortium name="The Broad Institute Genomics Platform"/>
            <consortium name="The Broad Institute Genome Sequencing Center for Infectious Disease"/>
            <person name="Wu L."/>
            <person name="Ma J."/>
        </authorList>
    </citation>
    <scope>NUCLEOTIDE SEQUENCE [LARGE SCALE GENOMIC DNA]</scope>
    <source>
        <strain evidence="3">CCUG 55609</strain>
    </source>
</reference>
<evidence type="ECO:0000313" key="2">
    <source>
        <dbReference type="EMBL" id="MFD1329436.1"/>
    </source>
</evidence>